<keyword evidence="3 4" id="KW-1015">Disulfide bond</keyword>
<dbReference type="CDD" id="cd00054">
    <property type="entry name" value="EGF_CA"/>
    <property type="match status" value="2"/>
</dbReference>
<accession>A0A820NJW3</accession>
<protein>
    <recommendedName>
        <fullName evidence="5">EGF-like domain-containing protein</fullName>
    </recommendedName>
</protein>
<reference evidence="6" key="1">
    <citation type="submission" date="2021-02" db="EMBL/GenBank/DDBJ databases">
        <authorList>
            <person name="Nowell W R."/>
        </authorList>
    </citation>
    <scope>NUCLEOTIDE SEQUENCE</scope>
</reference>
<gene>
    <name evidence="6" type="ORF">KXQ929_LOCUS50340</name>
</gene>
<proteinExistence type="predicted"/>
<dbReference type="InterPro" id="IPR001881">
    <property type="entry name" value="EGF-like_Ca-bd_dom"/>
</dbReference>
<evidence type="ECO:0000256" key="3">
    <source>
        <dbReference type="ARBA" id="ARBA00023157"/>
    </source>
</evidence>
<keyword evidence="1 4" id="KW-0245">EGF-like domain</keyword>
<dbReference type="InterPro" id="IPR000742">
    <property type="entry name" value="EGF"/>
</dbReference>
<dbReference type="GO" id="GO:0005509">
    <property type="term" value="F:calcium ion binding"/>
    <property type="evidence" value="ECO:0007669"/>
    <property type="project" value="InterPro"/>
</dbReference>
<dbReference type="InterPro" id="IPR051022">
    <property type="entry name" value="Notch_Cell-Fate_Det"/>
</dbReference>
<feature type="domain" description="EGF-like" evidence="5">
    <location>
        <begin position="100"/>
        <end position="139"/>
    </location>
</feature>
<feature type="domain" description="EGF-like" evidence="5">
    <location>
        <begin position="140"/>
        <end position="177"/>
    </location>
</feature>
<dbReference type="SMART" id="SM00181">
    <property type="entry name" value="EGF"/>
    <property type="match status" value="4"/>
</dbReference>
<dbReference type="InterPro" id="IPR018097">
    <property type="entry name" value="EGF_Ca-bd_CS"/>
</dbReference>
<dbReference type="PANTHER" id="PTHR24049">
    <property type="entry name" value="CRUMBS FAMILY MEMBER"/>
    <property type="match status" value="1"/>
</dbReference>
<evidence type="ECO:0000313" key="7">
    <source>
        <dbReference type="Proteomes" id="UP000663868"/>
    </source>
</evidence>
<feature type="disulfide bond" evidence="4">
    <location>
        <begin position="167"/>
        <end position="176"/>
    </location>
</feature>
<dbReference type="PROSITE" id="PS50026">
    <property type="entry name" value="EGF_3"/>
    <property type="match status" value="3"/>
</dbReference>
<sequence>CNCTDNYIRSNCSISLNETCFGRLKPCQNNGTCILKSTNLYVDYPETECQCHDGYNGQWCENDLCLKLNCQHNGTCQRLSNGQAKCLCTEQWNGTECQTDVNECIMNKTNLCLNNGTCLNYLGGYTCHCSENYLGYHCERKHICLEHTPCFNNGQCRPDSENYYCECSSNFTGLHCEFPTCESAPCRNNV</sequence>
<dbReference type="SMART" id="SM00179">
    <property type="entry name" value="EGF_CA"/>
    <property type="match status" value="3"/>
</dbReference>
<evidence type="ECO:0000259" key="5">
    <source>
        <dbReference type="PROSITE" id="PS50026"/>
    </source>
</evidence>
<feature type="domain" description="EGF-like" evidence="5">
    <location>
        <begin position="61"/>
        <end position="98"/>
    </location>
</feature>
<dbReference type="Pfam" id="PF07645">
    <property type="entry name" value="EGF_CA"/>
    <property type="match status" value="1"/>
</dbReference>
<feature type="disulfide bond" evidence="4">
    <location>
        <begin position="88"/>
        <end position="97"/>
    </location>
</feature>
<evidence type="ECO:0000256" key="2">
    <source>
        <dbReference type="ARBA" id="ARBA00022737"/>
    </source>
</evidence>
<dbReference type="SUPFAM" id="SSF57196">
    <property type="entry name" value="EGF/Laminin"/>
    <property type="match status" value="4"/>
</dbReference>
<dbReference type="Gene3D" id="2.10.25.10">
    <property type="entry name" value="Laminin"/>
    <property type="match status" value="4"/>
</dbReference>
<dbReference type="Proteomes" id="UP000663868">
    <property type="component" value="Unassembled WGS sequence"/>
</dbReference>
<dbReference type="EMBL" id="CAJOBB010022913">
    <property type="protein sequence ID" value="CAF4388844.1"/>
    <property type="molecule type" value="Genomic_DNA"/>
</dbReference>
<feature type="disulfide bond" evidence="4">
    <location>
        <begin position="129"/>
        <end position="138"/>
    </location>
</feature>
<dbReference type="AlphaFoldDB" id="A0A820NJW3"/>
<feature type="non-terminal residue" evidence="6">
    <location>
        <position position="1"/>
    </location>
</feature>
<dbReference type="PROSITE" id="PS00022">
    <property type="entry name" value="EGF_1"/>
    <property type="match status" value="3"/>
</dbReference>
<name>A0A820NJW3_9BILA</name>
<comment type="caution">
    <text evidence="6">The sequence shown here is derived from an EMBL/GenBank/DDBJ whole genome shotgun (WGS) entry which is preliminary data.</text>
</comment>
<organism evidence="6 7">
    <name type="scientific">Adineta steineri</name>
    <dbReference type="NCBI Taxonomy" id="433720"/>
    <lineage>
        <taxon>Eukaryota</taxon>
        <taxon>Metazoa</taxon>
        <taxon>Spiralia</taxon>
        <taxon>Gnathifera</taxon>
        <taxon>Rotifera</taxon>
        <taxon>Eurotatoria</taxon>
        <taxon>Bdelloidea</taxon>
        <taxon>Adinetida</taxon>
        <taxon>Adinetidae</taxon>
        <taxon>Adineta</taxon>
    </lineage>
</organism>
<comment type="caution">
    <text evidence="4">Lacks conserved residue(s) required for the propagation of feature annotation.</text>
</comment>
<keyword evidence="2" id="KW-0677">Repeat</keyword>
<evidence type="ECO:0000256" key="4">
    <source>
        <dbReference type="PROSITE-ProRule" id="PRU00076"/>
    </source>
</evidence>
<evidence type="ECO:0000313" key="6">
    <source>
        <dbReference type="EMBL" id="CAF4388844.1"/>
    </source>
</evidence>
<dbReference type="PROSITE" id="PS01187">
    <property type="entry name" value="EGF_CA"/>
    <property type="match status" value="1"/>
</dbReference>
<dbReference type="PROSITE" id="PS00010">
    <property type="entry name" value="ASX_HYDROXYL"/>
    <property type="match status" value="1"/>
</dbReference>
<evidence type="ECO:0000256" key="1">
    <source>
        <dbReference type="ARBA" id="ARBA00022536"/>
    </source>
</evidence>
<dbReference type="InterPro" id="IPR049883">
    <property type="entry name" value="NOTCH1_EGF-like"/>
</dbReference>
<dbReference type="InterPro" id="IPR000152">
    <property type="entry name" value="EGF-type_Asp/Asn_hydroxyl_site"/>
</dbReference>
<dbReference type="Pfam" id="PF00008">
    <property type="entry name" value="EGF"/>
    <property type="match status" value="1"/>
</dbReference>